<protein>
    <submittedName>
        <fullName evidence="9">NAD(P)H-dependent nitrite reductase small subunit</fullName>
    </submittedName>
</protein>
<gene>
    <name evidence="9" type="ORF">FHX53_000687</name>
</gene>
<dbReference type="Gene3D" id="2.102.10.10">
    <property type="entry name" value="Rieske [2Fe-2S] iron-sulphur domain"/>
    <property type="match status" value="1"/>
</dbReference>
<dbReference type="PANTHER" id="PTHR40562:SF1">
    <property type="entry name" value="NITRITE REDUCTASE (NADH) SMALL SUBUNIT"/>
    <property type="match status" value="1"/>
</dbReference>
<evidence type="ECO:0000256" key="1">
    <source>
        <dbReference type="ARBA" id="ARBA00022714"/>
    </source>
</evidence>
<evidence type="ECO:0000259" key="8">
    <source>
        <dbReference type="PROSITE" id="PS51296"/>
    </source>
</evidence>
<feature type="domain" description="Rieske" evidence="8">
    <location>
        <begin position="22"/>
        <end position="125"/>
    </location>
</feature>
<evidence type="ECO:0000256" key="6">
    <source>
        <dbReference type="ARBA" id="ARBA00023063"/>
    </source>
</evidence>
<dbReference type="AlphaFoldDB" id="A0A839E7I8"/>
<dbReference type="InterPro" id="IPR036922">
    <property type="entry name" value="Rieske_2Fe-2S_sf"/>
</dbReference>
<keyword evidence="3" id="KW-0560">Oxidoreductase</keyword>
<dbReference type="GO" id="GO:0016705">
    <property type="term" value="F:oxidoreductase activity, acting on paired donors, with incorporation or reduction of molecular oxygen"/>
    <property type="evidence" value="ECO:0007669"/>
    <property type="project" value="UniProtKB-ARBA"/>
</dbReference>
<dbReference type="NCBIfam" id="TIGR02378">
    <property type="entry name" value="nirD_assim_sml"/>
    <property type="match status" value="1"/>
</dbReference>
<dbReference type="GO" id="GO:0042128">
    <property type="term" value="P:nitrate assimilation"/>
    <property type="evidence" value="ECO:0007669"/>
    <property type="project" value="UniProtKB-KW"/>
</dbReference>
<dbReference type="GO" id="GO:0004497">
    <property type="term" value="F:monooxygenase activity"/>
    <property type="evidence" value="ECO:0007669"/>
    <property type="project" value="UniProtKB-ARBA"/>
</dbReference>
<dbReference type="RefSeq" id="WP_182489938.1">
    <property type="nucleotide sequence ID" value="NZ_BAAAOV010000007.1"/>
</dbReference>
<evidence type="ECO:0000256" key="7">
    <source>
        <dbReference type="SAM" id="MobiDB-lite"/>
    </source>
</evidence>
<accession>A0A839E7I8</accession>
<dbReference type="InterPro" id="IPR012748">
    <property type="entry name" value="Rieske-like_NirD"/>
</dbReference>
<dbReference type="GO" id="GO:0051537">
    <property type="term" value="F:2 iron, 2 sulfur cluster binding"/>
    <property type="evidence" value="ECO:0007669"/>
    <property type="project" value="UniProtKB-KW"/>
</dbReference>
<keyword evidence="2" id="KW-0479">Metal-binding</keyword>
<evidence type="ECO:0000256" key="5">
    <source>
        <dbReference type="ARBA" id="ARBA00023014"/>
    </source>
</evidence>
<keyword evidence="10" id="KW-1185">Reference proteome</keyword>
<keyword evidence="1" id="KW-0001">2Fe-2S</keyword>
<keyword evidence="5" id="KW-0411">Iron-sulfur</keyword>
<dbReference type="CDD" id="cd03529">
    <property type="entry name" value="Rieske_NirD"/>
    <property type="match status" value="1"/>
</dbReference>
<keyword evidence="6" id="KW-0534">Nitrate assimilation</keyword>
<evidence type="ECO:0000256" key="3">
    <source>
        <dbReference type="ARBA" id="ARBA00023002"/>
    </source>
</evidence>
<feature type="region of interest" description="Disordered" evidence="7">
    <location>
        <begin position="1"/>
        <end position="20"/>
    </location>
</feature>
<dbReference type="GO" id="GO:0008942">
    <property type="term" value="F:nitrite reductase [NAD(P)H] activity"/>
    <property type="evidence" value="ECO:0007669"/>
    <property type="project" value="InterPro"/>
</dbReference>
<dbReference type="PANTHER" id="PTHR40562">
    <property type="match status" value="1"/>
</dbReference>
<dbReference type="PROSITE" id="PS51300">
    <property type="entry name" value="NIRD"/>
    <property type="match status" value="1"/>
</dbReference>
<dbReference type="Proteomes" id="UP000585905">
    <property type="component" value="Unassembled WGS sequence"/>
</dbReference>
<comment type="caution">
    <text evidence="9">The sequence shown here is derived from an EMBL/GenBank/DDBJ whole genome shotgun (WGS) entry which is preliminary data.</text>
</comment>
<name>A0A839E7I8_9MICO</name>
<dbReference type="SUPFAM" id="SSF50022">
    <property type="entry name" value="ISP domain"/>
    <property type="match status" value="1"/>
</dbReference>
<keyword evidence="4" id="KW-0408">Iron</keyword>
<sequence length="131" mass="14221">MEITRAAPEREGERSEEPERWEPVCHLAELPLERGAAALVAGRQVALFRLDDGAVVAVCQRDPYSGAYVVARGIVGSRAGRPTVASPMYKHVFDLRTGECVETHGGEARPLRTYATRVIDGVVHIARAVTA</sequence>
<evidence type="ECO:0000256" key="4">
    <source>
        <dbReference type="ARBA" id="ARBA00023004"/>
    </source>
</evidence>
<evidence type="ECO:0000313" key="10">
    <source>
        <dbReference type="Proteomes" id="UP000585905"/>
    </source>
</evidence>
<dbReference type="InterPro" id="IPR017941">
    <property type="entry name" value="Rieske_2Fe-2S"/>
</dbReference>
<dbReference type="EMBL" id="JACGWX010000001">
    <property type="protein sequence ID" value="MBA8847123.1"/>
    <property type="molecule type" value="Genomic_DNA"/>
</dbReference>
<dbReference type="InterPro" id="IPR017881">
    <property type="entry name" value="NirD"/>
</dbReference>
<evidence type="ECO:0000313" key="9">
    <source>
        <dbReference type="EMBL" id="MBA8847123.1"/>
    </source>
</evidence>
<dbReference type="GO" id="GO:0046872">
    <property type="term" value="F:metal ion binding"/>
    <property type="evidence" value="ECO:0007669"/>
    <property type="project" value="UniProtKB-KW"/>
</dbReference>
<evidence type="ECO:0000256" key="2">
    <source>
        <dbReference type="ARBA" id="ARBA00022723"/>
    </source>
</evidence>
<dbReference type="Pfam" id="PF13806">
    <property type="entry name" value="Rieske_2"/>
    <property type="match status" value="1"/>
</dbReference>
<dbReference type="PROSITE" id="PS51296">
    <property type="entry name" value="RIESKE"/>
    <property type="match status" value="1"/>
</dbReference>
<organism evidence="9 10">
    <name type="scientific">Microcella alkalica</name>
    <dbReference type="NCBI Taxonomy" id="355930"/>
    <lineage>
        <taxon>Bacteria</taxon>
        <taxon>Bacillati</taxon>
        <taxon>Actinomycetota</taxon>
        <taxon>Actinomycetes</taxon>
        <taxon>Micrococcales</taxon>
        <taxon>Microbacteriaceae</taxon>
        <taxon>Microcella</taxon>
    </lineage>
</organism>
<proteinExistence type="predicted"/>
<feature type="compositionally biased region" description="Basic and acidic residues" evidence="7">
    <location>
        <begin position="7"/>
        <end position="20"/>
    </location>
</feature>
<reference evidence="9 10" key="1">
    <citation type="submission" date="2020-07" db="EMBL/GenBank/DDBJ databases">
        <title>Sequencing the genomes of 1000 actinobacteria strains.</title>
        <authorList>
            <person name="Klenk H.-P."/>
        </authorList>
    </citation>
    <scope>NUCLEOTIDE SEQUENCE [LARGE SCALE GENOMIC DNA]</scope>
    <source>
        <strain evidence="9 10">DSM 19663</strain>
    </source>
</reference>